<proteinExistence type="predicted"/>
<protein>
    <submittedName>
        <fullName evidence="2">Uncharacterized protein</fullName>
    </submittedName>
</protein>
<evidence type="ECO:0000256" key="1">
    <source>
        <dbReference type="SAM" id="MobiDB-lite"/>
    </source>
</evidence>
<gene>
    <name evidence="2" type="ORF">BJ508DRAFT_335949</name>
</gene>
<feature type="region of interest" description="Disordered" evidence="1">
    <location>
        <begin position="1"/>
        <end position="64"/>
    </location>
</feature>
<accession>A0A3N4HGN8</accession>
<dbReference type="EMBL" id="ML119921">
    <property type="protein sequence ID" value="RPA71531.1"/>
    <property type="molecule type" value="Genomic_DNA"/>
</dbReference>
<evidence type="ECO:0000313" key="3">
    <source>
        <dbReference type="Proteomes" id="UP000275078"/>
    </source>
</evidence>
<organism evidence="2 3">
    <name type="scientific">Ascobolus immersus RN42</name>
    <dbReference type="NCBI Taxonomy" id="1160509"/>
    <lineage>
        <taxon>Eukaryota</taxon>
        <taxon>Fungi</taxon>
        <taxon>Dikarya</taxon>
        <taxon>Ascomycota</taxon>
        <taxon>Pezizomycotina</taxon>
        <taxon>Pezizomycetes</taxon>
        <taxon>Pezizales</taxon>
        <taxon>Ascobolaceae</taxon>
        <taxon>Ascobolus</taxon>
    </lineage>
</organism>
<name>A0A3N4HGN8_ASCIM</name>
<feature type="region of interest" description="Disordered" evidence="1">
    <location>
        <begin position="88"/>
        <end position="113"/>
    </location>
</feature>
<keyword evidence="3" id="KW-1185">Reference proteome</keyword>
<feature type="compositionally biased region" description="Basic and acidic residues" evidence="1">
    <location>
        <begin position="41"/>
        <end position="52"/>
    </location>
</feature>
<dbReference type="AlphaFoldDB" id="A0A3N4HGN8"/>
<sequence length="138" mass="15552">MTARKLRIANHPRSSHKNTVKAIQATPHHSDNSTSPAVQQRKKEEKDKREQLPPDTSGMTDQNLVKFNLKDADALAKLESMKAQILANQEAERKAKEERERAEKEMRRQLESHSTPQICGELVAGLMTAQAVIVIFIT</sequence>
<evidence type="ECO:0000313" key="2">
    <source>
        <dbReference type="EMBL" id="RPA71531.1"/>
    </source>
</evidence>
<feature type="compositionally biased region" description="Basic residues" evidence="1">
    <location>
        <begin position="1"/>
        <end position="19"/>
    </location>
</feature>
<dbReference type="Proteomes" id="UP000275078">
    <property type="component" value="Unassembled WGS sequence"/>
</dbReference>
<feature type="compositionally biased region" description="Basic and acidic residues" evidence="1">
    <location>
        <begin position="90"/>
        <end position="111"/>
    </location>
</feature>
<reference evidence="2 3" key="1">
    <citation type="journal article" date="2018" name="Nat. Ecol. Evol.">
        <title>Pezizomycetes genomes reveal the molecular basis of ectomycorrhizal truffle lifestyle.</title>
        <authorList>
            <person name="Murat C."/>
            <person name="Payen T."/>
            <person name="Noel B."/>
            <person name="Kuo A."/>
            <person name="Morin E."/>
            <person name="Chen J."/>
            <person name="Kohler A."/>
            <person name="Krizsan K."/>
            <person name="Balestrini R."/>
            <person name="Da Silva C."/>
            <person name="Montanini B."/>
            <person name="Hainaut M."/>
            <person name="Levati E."/>
            <person name="Barry K.W."/>
            <person name="Belfiori B."/>
            <person name="Cichocki N."/>
            <person name="Clum A."/>
            <person name="Dockter R.B."/>
            <person name="Fauchery L."/>
            <person name="Guy J."/>
            <person name="Iotti M."/>
            <person name="Le Tacon F."/>
            <person name="Lindquist E.A."/>
            <person name="Lipzen A."/>
            <person name="Malagnac F."/>
            <person name="Mello A."/>
            <person name="Molinier V."/>
            <person name="Miyauchi S."/>
            <person name="Poulain J."/>
            <person name="Riccioni C."/>
            <person name="Rubini A."/>
            <person name="Sitrit Y."/>
            <person name="Splivallo R."/>
            <person name="Traeger S."/>
            <person name="Wang M."/>
            <person name="Zifcakova L."/>
            <person name="Wipf D."/>
            <person name="Zambonelli A."/>
            <person name="Paolocci F."/>
            <person name="Nowrousian M."/>
            <person name="Ottonello S."/>
            <person name="Baldrian P."/>
            <person name="Spatafora J.W."/>
            <person name="Henrissat B."/>
            <person name="Nagy L.G."/>
            <person name="Aury J.M."/>
            <person name="Wincker P."/>
            <person name="Grigoriev I.V."/>
            <person name="Bonfante P."/>
            <person name="Martin F.M."/>
        </authorList>
    </citation>
    <scope>NUCLEOTIDE SEQUENCE [LARGE SCALE GENOMIC DNA]</scope>
    <source>
        <strain evidence="2 3">RN42</strain>
    </source>
</reference>